<dbReference type="GO" id="GO:0003677">
    <property type="term" value="F:DNA binding"/>
    <property type="evidence" value="ECO:0007669"/>
    <property type="project" value="InterPro"/>
</dbReference>
<dbReference type="GO" id="GO:0005737">
    <property type="term" value="C:cytoplasm"/>
    <property type="evidence" value="ECO:0007669"/>
    <property type="project" value="InterPro"/>
</dbReference>
<gene>
    <name evidence="2" type="ORF">A7K98_19295</name>
    <name evidence="3" type="ORF">A7K99_19280</name>
</gene>
<dbReference type="Gene3D" id="3.30.70.1290">
    <property type="entry name" value="Transposase IS200-like"/>
    <property type="match status" value="1"/>
</dbReference>
<dbReference type="SUPFAM" id="SSF143422">
    <property type="entry name" value="Transposase IS200-like"/>
    <property type="match status" value="1"/>
</dbReference>
<evidence type="ECO:0000313" key="5">
    <source>
        <dbReference type="Proteomes" id="UP000195814"/>
    </source>
</evidence>
<dbReference type="Proteomes" id="UP000195814">
    <property type="component" value="Chromosome"/>
</dbReference>
<dbReference type="InterPro" id="IPR036515">
    <property type="entry name" value="Transposase_17_sf"/>
</dbReference>
<evidence type="ECO:0000259" key="1">
    <source>
        <dbReference type="SMART" id="SM01321"/>
    </source>
</evidence>
<keyword evidence="4" id="KW-1185">Reference proteome</keyword>
<protein>
    <recommendedName>
        <fullName evidence="1">Transposase IS200-like domain-containing protein</fullName>
    </recommendedName>
</protein>
<dbReference type="RefSeq" id="WP_087490025.1">
    <property type="nucleotide sequence ID" value="NZ_CP015579.1"/>
</dbReference>
<feature type="domain" description="Transposase IS200-like" evidence="1">
    <location>
        <begin position="9"/>
        <end position="124"/>
    </location>
</feature>
<evidence type="ECO:0000313" key="2">
    <source>
        <dbReference type="EMBL" id="ARU95676.1"/>
    </source>
</evidence>
<dbReference type="SUPFAM" id="SSF55681">
    <property type="entry name" value="Class II aaRS and biotin synthetases"/>
    <property type="match status" value="1"/>
</dbReference>
<sequence>MPRKNRLFIEGLPHLVQLRGHNSQPLFQDSTDYQHCLGCLDKALQEYDIRLHAYSLTPARALLLLSAADKQQLGRFMQHLGRSYVPFYNQKYHRRGALWESRYDSCPLEASSYFLLVKKYVEQPAQELPWHSFDDQPATRITPHNEYLNLGSDDQQRRRNYQAFCRTPDSPAITLNIGYALEQNCLLATAGYSRPLEQTLQRRLRPRQSGRPRKHFNNPVVMWSQLENQAKALLDRYCYQEVRLSLLEQDAVLPAVRFSLQDNDCPVSHHSRLCNDGTESCLQLVSRHRQLQDASRLWYLGETFRHGDDQPRTLRQYHQLGVEAFGYQGTAIVLEQLQLQQTLFRQLGIDKHTELRINTPGTGQEFSDYCHRLRQWYQPLHYLLTPQQQQWSVENPVRLLQNIGNDPLLSRLNQQAPCATGFLSEHSRQQFTLLCQALNQLHIPYIHDHGLFSANHYNTLVFEWHNDMLEEHSLLSRGGCYDENASRIAGTPLSACGFTMMFDNLMQLLVRLQGTGVLSPPTDVVIIADQEKNRSAALILGRKLRQHFPQLSIINDCSSLRLPTRIRNALHQGARVILQVNEDDSALTLMTREPASEQQLPVSEVIAQLSRLMLVP</sequence>
<dbReference type="Gene3D" id="3.30.930.10">
    <property type="entry name" value="Bira Bifunctional Protein, Domain 2"/>
    <property type="match status" value="1"/>
</dbReference>
<dbReference type="GO" id="GO:0006313">
    <property type="term" value="P:DNA transposition"/>
    <property type="evidence" value="ECO:0007669"/>
    <property type="project" value="InterPro"/>
</dbReference>
<dbReference type="GO" id="GO:0006427">
    <property type="term" value="P:histidyl-tRNA aminoacylation"/>
    <property type="evidence" value="ECO:0007669"/>
    <property type="project" value="TreeGrafter"/>
</dbReference>
<dbReference type="GO" id="GO:0004803">
    <property type="term" value="F:transposase activity"/>
    <property type="evidence" value="ECO:0007669"/>
    <property type="project" value="InterPro"/>
</dbReference>
<dbReference type="Pfam" id="PF13393">
    <property type="entry name" value="tRNA-synt_His"/>
    <property type="match status" value="1"/>
</dbReference>
<dbReference type="InterPro" id="IPR002686">
    <property type="entry name" value="Transposase_17"/>
</dbReference>
<dbReference type="InterPro" id="IPR045864">
    <property type="entry name" value="aa-tRNA-synth_II/BPL/LPL"/>
</dbReference>
<accession>A0A1Y0LNW4</accession>
<evidence type="ECO:0000313" key="3">
    <source>
        <dbReference type="EMBL" id="ARU99717.1"/>
    </source>
</evidence>
<evidence type="ECO:0000313" key="4">
    <source>
        <dbReference type="Proteomes" id="UP000195729"/>
    </source>
</evidence>
<dbReference type="EMBL" id="CP015579">
    <property type="protein sequence ID" value="ARU95676.1"/>
    <property type="molecule type" value="Genomic_DNA"/>
</dbReference>
<organism evidence="2 5">
    <name type="scientific">Tatumella citrea</name>
    <name type="common">Pantoea citrea</name>
    <dbReference type="NCBI Taxonomy" id="53336"/>
    <lineage>
        <taxon>Bacteria</taxon>
        <taxon>Pseudomonadati</taxon>
        <taxon>Pseudomonadota</taxon>
        <taxon>Gammaproteobacteria</taxon>
        <taxon>Enterobacterales</taxon>
        <taxon>Erwiniaceae</taxon>
        <taxon>Tatumella</taxon>
    </lineage>
</organism>
<dbReference type="PANTHER" id="PTHR43707:SF1">
    <property type="entry name" value="HISTIDINE--TRNA LIGASE, MITOCHONDRIAL-RELATED"/>
    <property type="match status" value="1"/>
</dbReference>
<dbReference type="InterPro" id="IPR041715">
    <property type="entry name" value="HisRS-like_core"/>
</dbReference>
<reference evidence="4 5" key="1">
    <citation type="submission" date="2016-05" db="EMBL/GenBank/DDBJ databases">
        <title>Complete genome sequence of two 2,5-diketo-D-glunonic acid producing strain Tatumella citrea.</title>
        <authorList>
            <person name="Duan C."/>
            <person name="Yang J."/>
            <person name="Yang S."/>
        </authorList>
    </citation>
    <scope>NUCLEOTIDE SEQUENCE [LARGE SCALE GENOMIC DNA]</scope>
    <source>
        <strain evidence="3 4">ATCC 39140</strain>
        <strain evidence="2 5">DSM 13699</strain>
    </source>
</reference>
<proteinExistence type="predicted"/>
<dbReference type="EMBL" id="CP015581">
    <property type="protein sequence ID" value="ARU99717.1"/>
    <property type="molecule type" value="Genomic_DNA"/>
</dbReference>
<name>A0A1Y0LNW4_TATCI</name>
<dbReference type="KEGG" id="tci:A7K98_19295"/>
<dbReference type="SMART" id="SM01321">
    <property type="entry name" value="Y1_Tnp"/>
    <property type="match status" value="1"/>
</dbReference>
<dbReference type="Pfam" id="PF01797">
    <property type="entry name" value="Y1_Tnp"/>
    <property type="match status" value="1"/>
</dbReference>
<dbReference type="Proteomes" id="UP000195729">
    <property type="component" value="Chromosome"/>
</dbReference>
<dbReference type="OrthoDB" id="9814067at2"/>
<dbReference type="AlphaFoldDB" id="A0A1Y0LNW4"/>
<dbReference type="PANTHER" id="PTHR43707">
    <property type="entry name" value="HISTIDYL-TRNA SYNTHETASE"/>
    <property type="match status" value="1"/>
</dbReference>
<dbReference type="SUPFAM" id="SSF52954">
    <property type="entry name" value="Class II aaRS ABD-related"/>
    <property type="match status" value="1"/>
</dbReference>
<dbReference type="GO" id="GO:0004821">
    <property type="term" value="F:histidine-tRNA ligase activity"/>
    <property type="evidence" value="ECO:0007669"/>
    <property type="project" value="TreeGrafter"/>
</dbReference>
<dbReference type="InterPro" id="IPR004516">
    <property type="entry name" value="HisRS/HisZ"/>
</dbReference>